<dbReference type="SUPFAM" id="SSF52540">
    <property type="entry name" value="P-loop containing nucleoside triphosphate hydrolases"/>
    <property type="match status" value="1"/>
</dbReference>
<evidence type="ECO:0000313" key="6">
    <source>
        <dbReference type="Proteomes" id="UP000672032"/>
    </source>
</evidence>
<dbReference type="OrthoDB" id="442176at2759"/>
<dbReference type="GO" id="GO:0005524">
    <property type="term" value="F:ATP binding"/>
    <property type="evidence" value="ECO:0007669"/>
    <property type="project" value="InterPro"/>
</dbReference>
<dbReference type="PRINTS" id="PR00094">
    <property type="entry name" value="ADENYLTKNASE"/>
</dbReference>
<dbReference type="GO" id="GO:0019205">
    <property type="term" value="F:nucleobase-containing compound kinase activity"/>
    <property type="evidence" value="ECO:0007669"/>
    <property type="project" value="InterPro"/>
</dbReference>
<keyword evidence="1 4" id="KW-0808">Transferase</keyword>
<reference evidence="5" key="1">
    <citation type="submission" date="2020-10" db="EMBL/GenBank/DDBJ databases">
        <title>Genome Sequence of Monilinia vaccinii-corymbosi Sheds Light on Mummy Berry Disease Infection of Blueberry and Mating Type.</title>
        <authorList>
            <person name="Yow A.G."/>
            <person name="Zhang Y."/>
            <person name="Bansal K."/>
            <person name="Eacker S.M."/>
            <person name="Sullivan S."/>
            <person name="Liachko I."/>
            <person name="Cubeta M.A."/>
            <person name="Rollins J.A."/>
            <person name="Ashrafi H."/>
        </authorList>
    </citation>
    <scope>NUCLEOTIDE SEQUENCE</scope>
    <source>
        <strain evidence="5">RL-1</strain>
    </source>
</reference>
<gene>
    <name evidence="5" type="ORF">DSL72_002916</name>
</gene>
<dbReference type="AlphaFoldDB" id="A0A8A3PDX4"/>
<evidence type="ECO:0000256" key="4">
    <source>
        <dbReference type="RuleBase" id="RU003330"/>
    </source>
</evidence>
<dbReference type="Gene3D" id="3.40.50.300">
    <property type="entry name" value="P-loop containing nucleotide triphosphate hydrolases"/>
    <property type="match status" value="1"/>
</dbReference>
<evidence type="ECO:0000256" key="3">
    <source>
        <dbReference type="ARBA" id="ARBA00022777"/>
    </source>
</evidence>
<dbReference type="InterPro" id="IPR000850">
    <property type="entry name" value="Adenylat/UMP-CMP_kin"/>
</dbReference>
<dbReference type="Proteomes" id="UP000672032">
    <property type="component" value="Chromosome 3"/>
</dbReference>
<comment type="similarity">
    <text evidence="4">Belongs to the adenylate kinase family.</text>
</comment>
<dbReference type="InterPro" id="IPR027417">
    <property type="entry name" value="P-loop_NTPase"/>
</dbReference>
<organism evidence="5 6">
    <name type="scientific">Monilinia vaccinii-corymbosi</name>
    <dbReference type="NCBI Taxonomy" id="61207"/>
    <lineage>
        <taxon>Eukaryota</taxon>
        <taxon>Fungi</taxon>
        <taxon>Dikarya</taxon>
        <taxon>Ascomycota</taxon>
        <taxon>Pezizomycotina</taxon>
        <taxon>Leotiomycetes</taxon>
        <taxon>Helotiales</taxon>
        <taxon>Sclerotiniaceae</taxon>
        <taxon>Monilinia</taxon>
    </lineage>
</organism>
<dbReference type="EMBL" id="CP063407">
    <property type="protein sequence ID" value="QSZ33328.1"/>
    <property type="molecule type" value="Genomic_DNA"/>
</dbReference>
<evidence type="ECO:0000313" key="5">
    <source>
        <dbReference type="EMBL" id="QSZ33328.1"/>
    </source>
</evidence>
<dbReference type="Pfam" id="PF00406">
    <property type="entry name" value="ADK"/>
    <property type="match status" value="1"/>
</dbReference>
<evidence type="ECO:0008006" key="7">
    <source>
        <dbReference type="Google" id="ProtNLM"/>
    </source>
</evidence>
<keyword evidence="3 4" id="KW-0418">Kinase</keyword>
<keyword evidence="6" id="KW-1185">Reference proteome</keyword>
<proteinExistence type="inferred from homology"/>
<accession>A0A8A3PDX4</accession>
<keyword evidence="2" id="KW-0547">Nucleotide-binding</keyword>
<dbReference type="GO" id="GO:0006139">
    <property type="term" value="P:nucleobase-containing compound metabolic process"/>
    <property type="evidence" value="ECO:0007669"/>
    <property type="project" value="InterPro"/>
</dbReference>
<evidence type="ECO:0000256" key="1">
    <source>
        <dbReference type="ARBA" id="ARBA00022679"/>
    </source>
</evidence>
<sequence>MGDVLREEVEKGDSPWEADIRVNMAAGKTGSPEMTVPMLQKAIERKCEEEEKVGEEKRKMVLLVDGCPRSIDRISLFEETSGPPSLVLSLECALHIARERLRTRSQHCSRIDDGAETVQNRFDQYFLTTKPVIAHYQMLGLVAEIDAGRSVEAVHADIWEVVRRIL</sequence>
<name>A0A8A3PDX4_9HELO</name>
<protein>
    <recommendedName>
        <fullName evidence="7">Adenylate kinase</fullName>
    </recommendedName>
</protein>
<evidence type="ECO:0000256" key="2">
    <source>
        <dbReference type="ARBA" id="ARBA00022741"/>
    </source>
</evidence>
<dbReference type="PANTHER" id="PTHR23359">
    <property type="entry name" value="NUCLEOTIDE KINASE"/>
    <property type="match status" value="1"/>
</dbReference>